<dbReference type="GO" id="GO:0005524">
    <property type="term" value="F:ATP binding"/>
    <property type="evidence" value="ECO:0007669"/>
    <property type="project" value="UniProtKB-KW"/>
</dbReference>
<evidence type="ECO:0000256" key="4">
    <source>
        <dbReference type="ARBA" id="ARBA00022475"/>
    </source>
</evidence>
<evidence type="ECO:0000256" key="7">
    <source>
        <dbReference type="ARBA" id="ARBA00022741"/>
    </source>
</evidence>
<gene>
    <name evidence="12" type="ORF">DES39_1506</name>
</gene>
<dbReference type="InterPro" id="IPR050980">
    <property type="entry name" value="2C_sensor_his_kinase"/>
</dbReference>
<keyword evidence="4" id="KW-1003">Cell membrane</keyword>
<dbReference type="GO" id="GO:0000155">
    <property type="term" value="F:phosphorelay sensor kinase activity"/>
    <property type="evidence" value="ECO:0007669"/>
    <property type="project" value="InterPro"/>
</dbReference>
<dbReference type="SMART" id="SM00388">
    <property type="entry name" value="HisKA"/>
    <property type="match status" value="1"/>
</dbReference>
<feature type="transmembrane region" description="Helical" evidence="10">
    <location>
        <begin position="154"/>
        <end position="182"/>
    </location>
</feature>
<evidence type="ECO:0000256" key="6">
    <source>
        <dbReference type="ARBA" id="ARBA00022679"/>
    </source>
</evidence>
<dbReference type="EMBL" id="RBWY01000002">
    <property type="protein sequence ID" value="RKS86080.1"/>
    <property type="molecule type" value="Genomic_DNA"/>
</dbReference>
<dbReference type="GO" id="GO:0005886">
    <property type="term" value="C:plasma membrane"/>
    <property type="evidence" value="ECO:0007669"/>
    <property type="project" value="UniProtKB-SubCell"/>
</dbReference>
<feature type="domain" description="Histidine kinase" evidence="11">
    <location>
        <begin position="238"/>
        <end position="448"/>
    </location>
</feature>
<dbReference type="SMART" id="SM00387">
    <property type="entry name" value="HATPase_c"/>
    <property type="match status" value="1"/>
</dbReference>
<dbReference type="InterPro" id="IPR003594">
    <property type="entry name" value="HATPase_dom"/>
</dbReference>
<dbReference type="InterPro" id="IPR004358">
    <property type="entry name" value="Sig_transdc_His_kin-like_C"/>
</dbReference>
<keyword evidence="6" id="KW-0808">Transferase</keyword>
<dbReference type="InterPro" id="IPR036890">
    <property type="entry name" value="HATPase_C_sf"/>
</dbReference>
<organism evidence="12 13">
    <name type="scientific">Orbus hercynius</name>
    <dbReference type="NCBI Taxonomy" id="593135"/>
    <lineage>
        <taxon>Bacteria</taxon>
        <taxon>Pseudomonadati</taxon>
        <taxon>Pseudomonadota</taxon>
        <taxon>Gammaproteobacteria</taxon>
        <taxon>Orbales</taxon>
        <taxon>Orbaceae</taxon>
        <taxon>Orbus</taxon>
    </lineage>
</organism>
<dbReference type="PANTHER" id="PTHR44936:SF10">
    <property type="entry name" value="SENSOR PROTEIN RSTB"/>
    <property type="match status" value="1"/>
</dbReference>
<dbReference type="CDD" id="cd00082">
    <property type="entry name" value="HisKA"/>
    <property type="match status" value="1"/>
</dbReference>
<keyword evidence="10" id="KW-1133">Transmembrane helix</keyword>
<evidence type="ECO:0000313" key="13">
    <source>
        <dbReference type="Proteomes" id="UP000278542"/>
    </source>
</evidence>
<comment type="subcellular location">
    <subcellularLocation>
        <location evidence="2">Cell membrane</location>
        <topology evidence="2">Multi-pass membrane protein</topology>
    </subcellularLocation>
</comment>
<comment type="caution">
    <text evidence="12">The sequence shown here is derived from an EMBL/GenBank/DDBJ whole genome shotgun (WGS) entry which is preliminary data.</text>
</comment>
<evidence type="ECO:0000313" key="12">
    <source>
        <dbReference type="EMBL" id="RKS86080.1"/>
    </source>
</evidence>
<dbReference type="InterPro" id="IPR036097">
    <property type="entry name" value="HisK_dim/P_sf"/>
</dbReference>
<dbReference type="PANTHER" id="PTHR44936">
    <property type="entry name" value="SENSOR PROTEIN CREC"/>
    <property type="match status" value="1"/>
</dbReference>
<dbReference type="InterPro" id="IPR005467">
    <property type="entry name" value="His_kinase_dom"/>
</dbReference>
<evidence type="ECO:0000256" key="9">
    <source>
        <dbReference type="ARBA" id="ARBA00022840"/>
    </source>
</evidence>
<keyword evidence="5" id="KW-0597">Phosphoprotein</keyword>
<dbReference type="Pfam" id="PF02518">
    <property type="entry name" value="HATPase_c"/>
    <property type="match status" value="1"/>
</dbReference>
<dbReference type="Proteomes" id="UP000278542">
    <property type="component" value="Unassembled WGS sequence"/>
</dbReference>
<dbReference type="SUPFAM" id="SSF47384">
    <property type="entry name" value="Homodimeric domain of signal transducing histidine kinase"/>
    <property type="match status" value="1"/>
</dbReference>
<proteinExistence type="predicted"/>
<name>A0A495RFM7_9GAMM</name>
<keyword evidence="13" id="KW-1185">Reference proteome</keyword>
<evidence type="ECO:0000256" key="10">
    <source>
        <dbReference type="SAM" id="Phobius"/>
    </source>
</evidence>
<feature type="transmembrane region" description="Helical" evidence="10">
    <location>
        <begin position="18"/>
        <end position="41"/>
    </location>
</feature>
<evidence type="ECO:0000256" key="5">
    <source>
        <dbReference type="ARBA" id="ARBA00022553"/>
    </source>
</evidence>
<keyword evidence="7" id="KW-0547">Nucleotide-binding</keyword>
<keyword evidence="8 12" id="KW-0418">Kinase</keyword>
<comment type="catalytic activity">
    <reaction evidence="1">
        <text>ATP + protein L-histidine = ADP + protein N-phospho-L-histidine.</text>
        <dbReference type="EC" id="2.7.13.3"/>
    </reaction>
</comment>
<keyword evidence="10" id="KW-0472">Membrane</keyword>
<accession>A0A495RFM7</accession>
<reference evidence="12 13" key="1">
    <citation type="submission" date="2018-10" db="EMBL/GenBank/DDBJ databases">
        <title>Genomic Encyclopedia of Type Strains, Phase IV (KMG-IV): sequencing the most valuable type-strain genomes for metagenomic binning, comparative biology and taxonomic classification.</title>
        <authorList>
            <person name="Goeker M."/>
        </authorList>
    </citation>
    <scope>NUCLEOTIDE SEQUENCE [LARGE SCALE GENOMIC DNA]</scope>
    <source>
        <strain evidence="12 13">DSM 22228</strain>
    </source>
</reference>
<evidence type="ECO:0000256" key="1">
    <source>
        <dbReference type="ARBA" id="ARBA00000085"/>
    </source>
</evidence>
<dbReference type="PROSITE" id="PS50109">
    <property type="entry name" value="HIS_KIN"/>
    <property type="match status" value="1"/>
</dbReference>
<dbReference type="EC" id="2.7.13.3" evidence="3"/>
<dbReference type="RefSeq" id="WP_121145154.1">
    <property type="nucleotide sequence ID" value="NZ_RBWY01000002.1"/>
</dbReference>
<sequence>MTTINPIKQSNRIFTKRLFLYFIISLLMQSVVAYGALNIFISLPYSITGLPDDRVAERRSHQGTVYLIREHIKAHPELTVNQVLDDLEPQFGFRLQLFPTNTAFSSMTKRDLDKYTIAYDGETDTIYATLASGQILGLGPIDDNDLLDGNLLSFFSYLLLFAGFSAMTFCILLYFTFSYLWIDVKNMSITVNELGKGNLKVRAKPAQSWLFKQLAVVLNTMCDHIEKLVSSNRIILHAMAHELRTPLARMNFEIEMLSNTDDEPEKYRLIKEINNDIKELEVLINTSLNYFKIQQTQLLKNVTTVPLKTWAMTVINNLELFKPKNFELDYQIDDEIVTLDPLLVETVLKNLLLNSFKYAASKVTIRLYKNSDLLFIVIDDDGPGIPPDFREKVFLPFSRLDTSRTKSTGGYGLGLAYVKLIAEYCQGKAFVMTSPLGGARFVITLNFS</sequence>
<keyword evidence="9" id="KW-0067">ATP-binding</keyword>
<evidence type="ECO:0000256" key="2">
    <source>
        <dbReference type="ARBA" id="ARBA00004651"/>
    </source>
</evidence>
<protein>
    <recommendedName>
        <fullName evidence="3">histidine kinase</fullName>
        <ecNumber evidence="3">2.7.13.3</ecNumber>
    </recommendedName>
</protein>
<dbReference type="Gene3D" id="3.30.565.10">
    <property type="entry name" value="Histidine kinase-like ATPase, C-terminal domain"/>
    <property type="match status" value="1"/>
</dbReference>
<dbReference type="PRINTS" id="PR00344">
    <property type="entry name" value="BCTRLSENSOR"/>
</dbReference>
<dbReference type="Gene3D" id="1.10.287.130">
    <property type="match status" value="1"/>
</dbReference>
<dbReference type="Pfam" id="PF00512">
    <property type="entry name" value="HisKA"/>
    <property type="match status" value="1"/>
</dbReference>
<dbReference type="InterPro" id="IPR003661">
    <property type="entry name" value="HisK_dim/P_dom"/>
</dbReference>
<keyword evidence="10" id="KW-0812">Transmembrane</keyword>
<evidence type="ECO:0000256" key="3">
    <source>
        <dbReference type="ARBA" id="ARBA00012438"/>
    </source>
</evidence>
<evidence type="ECO:0000259" key="11">
    <source>
        <dbReference type="PROSITE" id="PS50109"/>
    </source>
</evidence>
<evidence type="ECO:0000256" key="8">
    <source>
        <dbReference type="ARBA" id="ARBA00022777"/>
    </source>
</evidence>
<dbReference type="SUPFAM" id="SSF55874">
    <property type="entry name" value="ATPase domain of HSP90 chaperone/DNA topoisomerase II/histidine kinase"/>
    <property type="match status" value="1"/>
</dbReference>
<dbReference type="AlphaFoldDB" id="A0A495RFM7"/>